<feature type="domain" description="DUF4283" evidence="1">
    <location>
        <begin position="59"/>
        <end position="106"/>
    </location>
</feature>
<organism evidence="2 3">
    <name type="scientific">Gossypium arboreum</name>
    <name type="common">Tree cotton</name>
    <name type="synonym">Gossypium nanking</name>
    <dbReference type="NCBI Taxonomy" id="29729"/>
    <lineage>
        <taxon>Eukaryota</taxon>
        <taxon>Viridiplantae</taxon>
        <taxon>Streptophyta</taxon>
        <taxon>Embryophyta</taxon>
        <taxon>Tracheophyta</taxon>
        <taxon>Spermatophyta</taxon>
        <taxon>Magnoliopsida</taxon>
        <taxon>eudicotyledons</taxon>
        <taxon>Gunneridae</taxon>
        <taxon>Pentapetalae</taxon>
        <taxon>rosids</taxon>
        <taxon>malvids</taxon>
        <taxon>Malvales</taxon>
        <taxon>Malvaceae</taxon>
        <taxon>Malvoideae</taxon>
        <taxon>Gossypium</taxon>
    </lineage>
</organism>
<proteinExistence type="predicted"/>
<protein>
    <recommendedName>
        <fullName evidence="1">DUF4283 domain-containing protein</fullName>
    </recommendedName>
</protein>
<name>A0ABR0QU25_GOSAR</name>
<dbReference type="EMBL" id="JARKNE010000002">
    <property type="protein sequence ID" value="KAK5842393.1"/>
    <property type="molecule type" value="Genomic_DNA"/>
</dbReference>
<keyword evidence="3" id="KW-1185">Reference proteome</keyword>
<accession>A0ABR0QU25</accession>
<sequence length="217" mass="24403">MVVDMALVSGATWKDKLLGGKGSRSLVSFMNLSETFDETSILKMDTSLDPLLMKPSKPFRLMDVENEYYLVRFQDKDDYEMVLAEGPWVVFGHYLTVQRWTVDFNPFRPFPSKITISSQRVASDSAVNGFALPKTGEAFDPWMGLVRSAALGGLDAAPEQAEGQQHLGWAGQKAAGLEEKRDLVFGQNDAGLEQEQDLIVNLKWWVWSRPKLLEQAR</sequence>
<gene>
    <name evidence="2" type="ORF">PVK06_004743</name>
</gene>
<evidence type="ECO:0000313" key="3">
    <source>
        <dbReference type="Proteomes" id="UP001358586"/>
    </source>
</evidence>
<dbReference type="InterPro" id="IPR040256">
    <property type="entry name" value="At4g02000-like"/>
</dbReference>
<reference evidence="2 3" key="1">
    <citation type="submission" date="2023-03" db="EMBL/GenBank/DDBJ databases">
        <title>WGS of Gossypium arboreum.</title>
        <authorList>
            <person name="Yu D."/>
        </authorList>
    </citation>
    <scope>NUCLEOTIDE SEQUENCE [LARGE SCALE GENOMIC DNA]</scope>
    <source>
        <tissue evidence="2">Leaf</tissue>
    </source>
</reference>
<dbReference type="PANTHER" id="PTHR31286">
    <property type="entry name" value="GLYCINE-RICH CELL WALL STRUCTURAL PROTEIN 1.8-LIKE"/>
    <property type="match status" value="1"/>
</dbReference>
<dbReference type="PANTHER" id="PTHR31286:SF173">
    <property type="entry name" value="DUF4283 DOMAIN-CONTAINING PROTEIN"/>
    <property type="match status" value="1"/>
</dbReference>
<evidence type="ECO:0000313" key="2">
    <source>
        <dbReference type="EMBL" id="KAK5842393.1"/>
    </source>
</evidence>
<evidence type="ECO:0000259" key="1">
    <source>
        <dbReference type="Pfam" id="PF14111"/>
    </source>
</evidence>
<dbReference type="InterPro" id="IPR025558">
    <property type="entry name" value="DUF4283"/>
</dbReference>
<comment type="caution">
    <text evidence="2">The sequence shown here is derived from an EMBL/GenBank/DDBJ whole genome shotgun (WGS) entry which is preliminary data.</text>
</comment>
<dbReference type="Proteomes" id="UP001358586">
    <property type="component" value="Chromosome 2"/>
</dbReference>
<dbReference type="Pfam" id="PF14111">
    <property type="entry name" value="DUF4283"/>
    <property type="match status" value="1"/>
</dbReference>